<name>L0AYY9_THEEQ</name>
<protein>
    <submittedName>
        <fullName evidence="2">Uncharacterized protein</fullName>
    </submittedName>
</protein>
<dbReference type="KEGG" id="beq:BEWA_030890"/>
<dbReference type="GeneID" id="15803316"/>
<evidence type="ECO:0000313" key="2">
    <source>
        <dbReference type="EMBL" id="AFZ80236.1"/>
    </source>
</evidence>
<dbReference type="eggNOG" id="ENOG502SSTR">
    <property type="taxonomic scope" value="Eukaryota"/>
</dbReference>
<proteinExistence type="predicted"/>
<feature type="compositionally biased region" description="Basic residues" evidence="1">
    <location>
        <begin position="382"/>
        <end position="401"/>
    </location>
</feature>
<feature type="region of interest" description="Disordered" evidence="1">
    <location>
        <begin position="1"/>
        <end position="29"/>
    </location>
</feature>
<dbReference type="VEuPathDB" id="PiroplasmaDB:BEWA_030890"/>
<accession>L0AYY9</accession>
<organism evidence="2 3">
    <name type="scientific">Theileria equi strain WA</name>
    <dbReference type="NCBI Taxonomy" id="1537102"/>
    <lineage>
        <taxon>Eukaryota</taxon>
        <taxon>Sar</taxon>
        <taxon>Alveolata</taxon>
        <taxon>Apicomplexa</taxon>
        <taxon>Aconoidasida</taxon>
        <taxon>Piroplasmida</taxon>
        <taxon>Theileriidae</taxon>
        <taxon>Theileria</taxon>
    </lineage>
</organism>
<evidence type="ECO:0000313" key="3">
    <source>
        <dbReference type="Proteomes" id="UP000031512"/>
    </source>
</evidence>
<feature type="compositionally biased region" description="Basic residues" evidence="1">
    <location>
        <begin position="10"/>
        <end position="19"/>
    </location>
</feature>
<dbReference type="OrthoDB" id="361829at2759"/>
<sequence length="401" mass="47835">MRLYAGSFKNKFRSNRKPKPAPPQVKPQTTITEEDKKLIEQKYKENIAITDTASYLEKINMEILNDEFEPFLCLFDSEEIKKEDLVGFDPPYGLVPRDKYELWKLCGHVCDPQHPMSSQSLTTRIFTQRLFGDKDKVTRDEFNHTIEYKMRFYTPGYGDIFYMDKIRCWRGWLLVRDCQEGPEDIPNYTSIYPVARQPNEVTLSKVIRSLNSEVNRQGVHPALLDMFWNFFTSDKEILTRHTVTYKLNWVIDRLKNLLDMEGIHPDAFYKIFFEPAKKALLNFDKEAFAREQERRLDFIKLHDKLISENAALRKRNRILKAVYNSEMRNLYKIPIPKCYVRYERRRLAGYYNLLAEMHARQQRRRELPKELRKINVGSQTKKEKKPREKKASRRNKRLGRG</sequence>
<keyword evidence="3" id="KW-1185">Reference proteome</keyword>
<feature type="region of interest" description="Disordered" evidence="1">
    <location>
        <begin position="362"/>
        <end position="401"/>
    </location>
</feature>
<dbReference type="AlphaFoldDB" id="L0AYY9"/>
<dbReference type="Proteomes" id="UP000031512">
    <property type="component" value="Chromosome 1"/>
</dbReference>
<dbReference type="EMBL" id="CP001669">
    <property type="protein sequence ID" value="AFZ80236.1"/>
    <property type="molecule type" value="Genomic_DNA"/>
</dbReference>
<feature type="compositionally biased region" description="Basic and acidic residues" evidence="1">
    <location>
        <begin position="364"/>
        <end position="373"/>
    </location>
</feature>
<gene>
    <name evidence="2" type="ORF">BEWA_030890</name>
</gene>
<dbReference type="RefSeq" id="XP_004829902.1">
    <property type="nucleotide sequence ID" value="XM_004829845.1"/>
</dbReference>
<evidence type="ECO:0000256" key="1">
    <source>
        <dbReference type="SAM" id="MobiDB-lite"/>
    </source>
</evidence>
<reference evidence="2 3" key="1">
    <citation type="journal article" date="2012" name="BMC Genomics">
        <title>Comparative genomic analysis and phylogenetic position of Theileria equi.</title>
        <authorList>
            <person name="Kappmeyer L.S."/>
            <person name="Thiagarajan M."/>
            <person name="Herndon D.R."/>
            <person name="Ramsay J.D."/>
            <person name="Caler E."/>
            <person name="Djikeng A."/>
            <person name="Gillespie J.J."/>
            <person name="Lau A.O."/>
            <person name="Roalson E.H."/>
            <person name="Silva J.C."/>
            <person name="Silva M.G."/>
            <person name="Suarez C.E."/>
            <person name="Ueti M.W."/>
            <person name="Nene V.M."/>
            <person name="Mealey R.H."/>
            <person name="Knowles D.P."/>
            <person name="Brayton K.A."/>
        </authorList>
    </citation>
    <scope>NUCLEOTIDE SEQUENCE [LARGE SCALE GENOMIC DNA]</scope>
    <source>
        <strain evidence="2 3">WA</strain>
    </source>
</reference>